<gene>
    <name evidence="11" type="ORF">G7068_14310</name>
</gene>
<feature type="transmembrane region" description="Helical" evidence="9">
    <location>
        <begin position="52"/>
        <end position="72"/>
    </location>
</feature>
<dbReference type="Proteomes" id="UP000502677">
    <property type="component" value="Chromosome"/>
</dbReference>
<keyword evidence="6 9" id="KW-0472">Membrane</keyword>
<dbReference type="CDD" id="cd01840">
    <property type="entry name" value="SGNH_hydrolase_yrhL_like"/>
    <property type="match status" value="1"/>
</dbReference>
<protein>
    <submittedName>
        <fullName evidence="11">Acetyltransferase</fullName>
    </submittedName>
</protein>
<feature type="region of interest" description="Disordered" evidence="8">
    <location>
        <begin position="482"/>
        <end position="512"/>
    </location>
</feature>
<evidence type="ECO:0000256" key="3">
    <source>
        <dbReference type="ARBA" id="ARBA00022679"/>
    </source>
</evidence>
<dbReference type="Pfam" id="PF01757">
    <property type="entry name" value="Acyl_transf_3"/>
    <property type="match status" value="1"/>
</dbReference>
<evidence type="ECO:0000256" key="5">
    <source>
        <dbReference type="ARBA" id="ARBA00022989"/>
    </source>
</evidence>
<feature type="transmembrane region" description="Helical" evidence="9">
    <location>
        <begin position="212"/>
        <end position="231"/>
    </location>
</feature>
<dbReference type="GO" id="GO:0009103">
    <property type="term" value="P:lipopolysaccharide biosynthetic process"/>
    <property type="evidence" value="ECO:0007669"/>
    <property type="project" value="TreeGrafter"/>
</dbReference>
<evidence type="ECO:0000313" key="11">
    <source>
        <dbReference type="EMBL" id="QIK64244.1"/>
    </source>
</evidence>
<evidence type="ECO:0000256" key="4">
    <source>
        <dbReference type="ARBA" id="ARBA00022692"/>
    </source>
</evidence>
<dbReference type="KEGG" id="lvi:G7068_14310"/>
<feature type="transmembrane region" description="Helical" evidence="9">
    <location>
        <begin position="120"/>
        <end position="139"/>
    </location>
</feature>
<keyword evidence="5 9" id="KW-1133">Transmembrane helix</keyword>
<evidence type="ECO:0000256" key="2">
    <source>
        <dbReference type="ARBA" id="ARBA00022475"/>
    </source>
</evidence>
<feature type="transmembrane region" description="Helical" evidence="9">
    <location>
        <begin position="353"/>
        <end position="373"/>
    </location>
</feature>
<feature type="transmembrane region" description="Helical" evidence="9">
    <location>
        <begin position="78"/>
        <end position="99"/>
    </location>
</feature>
<feature type="transmembrane region" description="Helical" evidence="9">
    <location>
        <begin position="237"/>
        <end position="260"/>
    </location>
</feature>
<feature type="domain" description="Acyltransferase 3" evidence="10">
    <location>
        <begin position="53"/>
        <end position="397"/>
    </location>
</feature>
<evidence type="ECO:0000256" key="1">
    <source>
        <dbReference type="ARBA" id="ARBA00004651"/>
    </source>
</evidence>
<evidence type="ECO:0000256" key="9">
    <source>
        <dbReference type="SAM" id="Phobius"/>
    </source>
</evidence>
<dbReference type="Gene3D" id="3.40.50.1110">
    <property type="entry name" value="SGNH hydrolase"/>
    <property type="match status" value="1"/>
</dbReference>
<dbReference type="InterPro" id="IPR036514">
    <property type="entry name" value="SGNH_hydro_sf"/>
</dbReference>
<evidence type="ECO:0000256" key="8">
    <source>
        <dbReference type="SAM" id="MobiDB-lite"/>
    </source>
</evidence>
<feature type="transmembrane region" description="Helical" evidence="9">
    <location>
        <begin position="440"/>
        <end position="461"/>
    </location>
</feature>
<dbReference type="AlphaFoldDB" id="A0A6G7XI05"/>
<keyword evidence="3 11" id="KW-0808">Transferase</keyword>
<accession>A0A6G7XI05</accession>
<dbReference type="EMBL" id="CP049863">
    <property type="protein sequence ID" value="QIK64244.1"/>
    <property type="molecule type" value="Genomic_DNA"/>
</dbReference>
<evidence type="ECO:0000256" key="6">
    <source>
        <dbReference type="ARBA" id="ARBA00023136"/>
    </source>
</evidence>
<comment type="subcellular location">
    <subcellularLocation>
        <location evidence="1">Cell membrane</location>
        <topology evidence="1">Multi-pass membrane protein</topology>
    </subcellularLocation>
</comment>
<proteinExistence type="predicted"/>
<dbReference type="PANTHER" id="PTHR23028:SF53">
    <property type="entry name" value="ACYL_TRANSF_3 DOMAIN-CONTAINING PROTEIN"/>
    <property type="match status" value="1"/>
</dbReference>
<evidence type="ECO:0000259" key="10">
    <source>
        <dbReference type="Pfam" id="PF01757"/>
    </source>
</evidence>
<dbReference type="InterPro" id="IPR050879">
    <property type="entry name" value="Acyltransferase_3"/>
</dbReference>
<keyword evidence="2" id="KW-1003">Cell membrane</keyword>
<evidence type="ECO:0000256" key="7">
    <source>
        <dbReference type="ARBA" id="ARBA00023315"/>
    </source>
</evidence>
<feature type="transmembrane region" description="Helical" evidence="9">
    <location>
        <begin position="281"/>
        <end position="299"/>
    </location>
</feature>
<keyword evidence="12" id="KW-1185">Reference proteome</keyword>
<keyword evidence="4 9" id="KW-0812">Transmembrane</keyword>
<feature type="compositionally biased region" description="Low complexity" evidence="8">
    <location>
        <begin position="38"/>
        <end position="48"/>
    </location>
</feature>
<feature type="region of interest" description="Disordered" evidence="8">
    <location>
        <begin position="26"/>
        <end position="48"/>
    </location>
</feature>
<sequence>MSGVTLRSCQIRCPLGCQNLTYTSGVAPQSRRPQTEISPVSSPSSPAPTARFAGLDGLRAIAVALVLVYHLFPTLLPGGFLGVDVFFAISGFLITSLLLRELNQHGKIRLVAFWRRRARRLLPALALVLLVCTTLALLVGGDLLFGIGSQITGAALFMSNWLFIANGADYFARDTPELFRNTWSLSIEEQFYILLPLLLLALWRLRGRVTQALPLIALAILSATLMANLSLEGANPTRIYFGSDTHTFGLLLGAAVAFLFQPSGGGNSKPAPTQAGPARQIIATAVAAAGLATLAWLSVTLIEGSPASFQGGFQLATVAALAVVVAVTRPGVWVGSALDVQPLRWVGERSYGIYLWHWPLLLIIAGIGGPWRGSPADGWVVGGITLVATFGIAALSYRFVEQPVRRLGIRAAIRGFFGAFRKVGAQSETRPGVLARGRQIWLFGLTAALVVTIPATAYAVATAPQQSSAALAIARGQAALDQQRHDAKSGAKEKAPPHGKGAETPEPSATFEGRNISAVGDSVMLASLPELSSGLPGIQVDAAVSRGLGVGVEVVSDLAAEGKLREVLVVGLGTNGPVDAEELDSLLEAAGTRPIVLINAHGERDWIPGVNQTLAAYAQTHRGVVMADWNGAVTGVPDALADDGIHPNPSGGDIYAGAVEKALKELQSPREALGYKVPRR</sequence>
<name>A0A6G7XI05_9MICO</name>
<dbReference type="PANTHER" id="PTHR23028">
    <property type="entry name" value="ACETYLTRANSFERASE"/>
    <property type="match status" value="1"/>
</dbReference>
<dbReference type="GO" id="GO:0016747">
    <property type="term" value="F:acyltransferase activity, transferring groups other than amino-acyl groups"/>
    <property type="evidence" value="ECO:0007669"/>
    <property type="project" value="InterPro"/>
</dbReference>
<evidence type="ECO:0000313" key="12">
    <source>
        <dbReference type="Proteomes" id="UP000502677"/>
    </source>
</evidence>
<dbReference type="InterPro" id="IPR002656">
    <property type="entry name" value="Acyl_transf_3_dom"/>
</dbReference>
<dbReference type="SUPFAM" id="SSF52266">
    <property type="entry name" value="SGNH hydrolase"/>
    <property type="match status" value="1"/>
</dbReference>
<organism evidence="11 12">
    <name type="scientific">Leucobacter viscericola</name>
    <dbReference type="NCBI Taxonomy" id="2714935"/>
    <lineage>
        <taxon>Bacteria</taxon>
        <taxon>Bacillati</taxon>
        <taxon>Actinomycetota</taxon>
        <taxon>Actinomycetes</taxon>
        <taxon>Micrococcales</taxon>
        <taxon>Microbacteriaceae</taxon>
        <taxon>Leucobacter</taxon>
    </lineage>
</organism>
<keyword evidence="7" id="KW-0012">Acyltransferase</keyword>
<feature type="compositionally biased region" description="Polar residues" evidence="8">
    <location>
        <begin position="26"/>
        <end position="37"/>
    </location>
</feature>
<feature type="transmembrane region" description="Helical" evidence="9">
    <location>
        <begin position="379"/>
        <end position="400"/>
    </location>
</feature>
<feature type="compositionally biased region" description="Basic and acidic residues" evidence="8">
    <location>
        <begin position="482"/>
        <end position="503"/>
    </location>
</feature>
<reference evidence="11 12" key="1">
    <citation type="submission" date="2020-03" db="EMBL/GenBank/DDBJ databases">
        <title>Leucobacter sp. nov., isolated from beetles.</title>
        <authorList>
            <person name="Hyun D.-W."/>
            <person name="Bae J.-W."/>
        </authorList>
    </citation>
    <scope>NUCLEOTIDE SEQUENCE [LARGE SCALE GENOMIC DNA]</scope>
    <source>
        <strain evidence="11 12">HDW9C</strain>
    </source>
</reference>
<feature type="transmembrane region" description="Helical" evidence="9">
    <location>
        <begin position="311"/>
        <end position="332"/>
    </location>
</feature>
<dbReference type="GO" id="GO:0005886">
    <property type="term" value="C:plasma membrane"/>
    <property type="evidence" value="ECO:0007669"/>
    <property type="project" value="UniProtKB-SubCell"/>
</dbReference>